<organism evidence="2 3">
    <name type="scientific">Paraburkholderia acidicola</name>
    <dbReference type="NCBI Taxonomy" id="1912599"/>
    <lineage>
        <taxon>Bacteria</taxon>
        <taxon>Pseudomonadati</taxon>
        <taxon>Pseudomonadota</taxon>
        <taxon>Betaproteobacteria</taxon>
        <taxon>Burkholderiales</taxon>
        <taxon>Burkholderiaceae</taxon>
        <taxon>Paraburkholderia</taxon>
    </lineage>
</organism>
<keyword evidence="3" id="KW-1185">Reference proteome</keyword>
<protein>
    <submittedName>
        <fullName evidence="2">Uncharacterized protein</fullName>
    </submittedName>
</protein>
<feature type="transmembrane region" description="Helical" evidence="1">
    <location>
        <begin position="98"/>
        <end position="116"/>
    </location>
</feature>
<dbReference type="RefSeq" id="WP_349543044.1">
    <property type="nucleotide sequence ID" value="NZ_JAOALG010000001.1"/>
</dbReference>
<keyword evidence="1" id="KW-0472">Membrane</keyword>
<dbReference type="EMBL" id="JAOALG010000001">
    <property type="protein sequence ID" value="MEQ5841054.1"/>
    <property type="molecule type" value="Genomic_DNA"/>
</dbReference>
<evidence type="ECO:0000313" key="2">
    <source>
        <dbReference type="EMBL" id="MEQ5841054.1"/>
    </source>
</evidence>
<evidence type="ECO:0000256" key="1">
    <source>
        <dbReference type="SAM" id="Phobius"/>
    </source>
</evidence>
<keyword evidence="1" id="KW-0812">Transmembrane</keyword>
<keyword evidence="1" id="KW-1133">Transmembrane helix</keyword>
<proteinExistence type="predicted"/>
<reference evidence="2 3" key="1">
    <citation type="journal article" date="2024" name="Chem. Sci.">
        <title>Discovery of a lagriamide polyketide by integrated genome mining, isotopic labeling, and untargeted metabolomics.</title>
        <authorList>
            <person name="Fergusson C.H."/>
            <person name="Saulog J."/>
            <person name="Paulo B.S."/>
            <person name="Wilson D.M."/>
            <person name="Liu D.Y."/>
            <person name="Morehouse N.J."/>
            <person name="Waterworth S."/>
            <person name="Barkei J."/>
            <person name="Gray C.A."/>
            <person name="Kwan J.C."/>
            <person name="Eustaquio A.S."/>
            <person name="Linington R.G."/>
        </authorList>
    </citation>
    <scope>NUCLEOTIDE SEQUENCE [LARGE SCALE GENOMIC DNA]</scope>
    <source>
        <strain evidence="2 3">RL17-338-BIF-B</strain>
    </source>
</reference>
<feature type="transmembrane region" description="Helical" evidence="1">
    <location>
        <begin position="70"/>
        <end position="91"/>
    </location>
</feature>
<feature type="transmembrane region" description="Helical" evidence="1">
    <location>
        <begin position="46"/>
        <end position="64"/>
    </location>
</feature>
<sequence>MHPIIKRSFGGLTGAYYVRNFLFGLIFPAMLLFAFSHGKGDMSMSVRAFLIVFLAVNCFLYPYSRFVYESVVSYVMGRNVFLVNAILMLFVKLVTMFFCWYFAVLIAPVGLAYLGFRNRSLNVT</sequence>
<dbReference type="Proteomes" id="UP001469089">
    <property type="component" value="Unassembled WGS sequence"/>
</dbReference>
<accession>A0ABV1LP63</accession>
<name>A0ABV1LP63_9BURK</name>
<feature type="transmembrane region" description="Helical" evidence="1">
    <location>
        <begin position="16"/>
        <end position="34"/>
    </location>
</feature>
<gene>
    <name evidence="2" type="ORF">N0A02_16635</name>
</gene>
<evidence type="ECO:0000313" key="3">
    <source>
        <dbReference type="Proteomes" id="UP001469089"/>
    </source>
</evidence>
<comment type="caution">
    <text evidence="2">The sequence shown here is derived from an EMBL/GenBank/DDBJ whole genome shotgun (WGS) entry which is preliminary data.</text>
</comment>